<reference evidence="2 3" key="1">
    <citation type="journal article" date="2013" name="BMC Genomics">
        <title>Comparative genomics of parasitic silkworm microsporidia reveal an association between genome expansion and host adaptation.</title>
        <authorList>
            <person name="Pan G."/>
            <person name="Xu J."/>
            <person name="Li T."/>
            <person name="Xia Q."/>
            <person name="Liu S.L."/>
            <person name="Zhang G."/>
            <person name="Li S."/>
            <person name="Li C."/>
            <person name="Liu H."/>
            <person name="Yang L."/>
            <person name="Liu T."/>
            <person name="Zhang X."/>
            <person name="Wu Z."/>
            <person name="Fan W."/>
            <person name="Dang X."/>
            <person name="Xiang H."/>
            <person name="Tao M."/>
            <person name="Li Y."/>
            <person name="Hu J."/>
            <person name="Li Z."/>
            <person name="Lin L."/>
            <person name="Luo J."/>
            <person name="Geng L."/>
            <person name="Wang L."/>
            <person name="Long M."/>
            <person name="Wan Y."/>
            <person name="He N."/>
            <person name="Zhang Z."/>
            <person name="Lu C."/>
            <person name="Keeling P.J."/>
            <person name="Wang J."/>
            <person name="Xiang Z."/>
            <person name="Zhou Z."/>
        </authorList>
    </citation>
    <scope>NUCLEOTIDE SEQUENCE [LARGE SCALE GENOMIC DNA]</scope>
    <source>
        <strain evidence="3">CQ1 / CVCC 102059</strain>
    </source>
</reference>
<keyword evidence="3" id="KW-1185">Reference proteome</keyword>
<proteinExistence type="predicted"/>
<dbReference type="HOGENOM" id="CLU_1434105_0_0_1"/>
<feature type="transmembrane region" description="Helical" evidence="1">
    <location>
        <begin position="149"/>
        <end position="171"/>
    </location>
</feature>
<name>R0M9P1_NOSB1</name>
<keyword evidence="1" id="KW-0472">Membrane</keyword>
<dbReference type="AlphaFoldDB" id="R0M9P1"/>
<accession>R0M9P1</accession>
<sequence length="196" mass="22771">MLCFFLIVKCMTEIYPGIEDEVSLGQHFLSSEDLNSETLPFETKESFDPRIQLKTPKNATRSIRYGKIKTNPENLETLIQNEMHDISPDLHYKISKKLEQNTVDRNKFRDLFLIKKRVIQDGKKRIISFNIKEKIIPKTAAIEEINKDFGLRAMLAGIVFLLAGLVFTTTMKMYQSMIKTKYVRFEKKGGESEVIR</sequence>
<gene>
    <name evidence="2" type="ORF">NBO_18g0026</name>
</gene>
<protein>
    <submittedName>
        <fullName evidence="2">Uncharacterized protein</fullName>
    </submittedName>
</protein>
<dbReference type="EMBL" id="KB908926">
    <property type="protein sequence ID" value="EOB14699.1"/>
    <property type="molecule type" value="Genomic_DNA"/>
</dbReference>
<dbReference type="OrthoDB" id="2189356at2759"/>
<keyword evidence="1" id="KW-0812">Transmembrane</keyword>
<keyword evidence="1" id="KW-1133">Transmembrane helix</keyword>
<dbReference type="Proteomes" id="UP000016927">
    <property type="component" value="Unassembled WGS sequence"/>
</dbReference>
<evidence type="ECO:0000313" key="2">
    <source>
        <dbReference type="EMBL" id="EOB14699.1"/>
    </source>
</evidence>
<evidence type="ECO:0000256" key="1">
    <source>
        <dbReference type="SAM" id="Phobius"/>
    </source>
</evidence>
<organism evidence="2 3">
    <name type="scientific">Nosema bombycis (strain CQ1 / CVCC 102059)</name>
    <name type="common">Microsporidian parasite</name>
    <name type="synonym">Pebrine of silkworm</name>
    <dbReference type="NCBI Taxonomy" id="578461"/>
    <lineage>
        <taxon>Eukaryota</taxon>
        <taxon>Fungi</taxon>
        <taxon>Fungi incertae sedis</taxon>
        <taxon>Microsporidia</taxon>
        <taxon>Nosematidae</taxon>
        <taxon>Nosema</taxon>
    </lineage>
</organism>
<dbReference type="VEuPathDB" id="MicrosporidiaDB:NBO_18g0026"/>
<evidence type="ECO:0000313" key="3">
    <source>
        <dbReference type="Proteomes" id="UP000016927"/>
    </source>
</evidence>